<dbReference type="GO" id="GO:0015159">
    <property type="term" value="F:polysaccharide transmembrane transporter activity"/>
    <property type="evidence" value="ECO:0007669"/>
    <property type="project" value="InterPro"/>
</dbReference>
<dbReference type="Gene3D" id="3.10.560.10">
    <property type="entry name" value="Outer membrane lipoprotein wza domain like"/>
    <property type="match status" value="1"/>
</dbReference>
<dbReference type="Pfam" id="PF10531">
    <property type="entry name" value="SLBB"/>
    <property type="match status" value="1"/>
</dbReference>
<dbReference type="AlphaFoldDB" id="Q2RMY5"/>
<dbReference type="InterPro" id="IPR049712">
    <property type="entry name" value="Poly_export"/>
</dbReference>
<reference evidence="4 5" key="1">
    <citation type="journal article" date="2011" name="Stand. Genomic Sci.">
        <title>Complete genome sequence of Rhodospirillum rubrum type strain (S1).</title>
        <authorList>
            <person name="Munk A.C."/>
            <person name="Copeland A."/>
            <person name="Lucas S."/>
            <person name="Lapidus A."/>
            <person name="Del Rio T.G."/>
            <person name="Barry K."/>
            <person name="Detter J.C."/>
            <person name="Hammon N."/>
            <person name="Israni S."/>
            <person name="Pitluck S."/>
            <person name="Brettin T."/>
            <person name="Bruce D."/>
            <person name="Han C."/>
            <person name="Tapia R."/>
            <person name="Gilna P."/>
            <person name="Schmutz J."/>
            <person name="Larimer F."/>
            <person name="Land M."/>
            <person name="Kyrpides N.C."/>
            <person name="Mavromatis K."/>
            <person name="Richardson P."/>
            <person name="Rohde M."/>
            <person name="Goker M."/>
            <person name="Klenk H.P."/>
            <person name="Zhang Y."/>
            <person name="Roberts G.P."/>
            <person name="Reslewic S."/>
            <person name="Schwartz D.C."/>
        </authorList>
    </citation>
    <scope>NUCLEOTIDE SEQUENCE [LARGE SCALE GENOMIC DNA]</scope>
    <source>
        <strain evidence="5">ATCC 11170 / ATH 1.1.1 / DSM 467 / LMG 4362 / NCIMB 8255 / S1</strain>
    </source>
</reference>
<protein>
    <submittedName>
        <fullName evidence="4">Polysaccharide export protein</fullName>
    </submittedName>
</protein>
<dbReference type="Pfam" id="PF02563">
    <property type="entry name" value="Poly_export"/>
    <property type="match status" value="1"/>
</dbReference>
<dbReference type="PhylomeDB" id="Q2RMY5"/>
<sequence length="241" mass="25296">MALTAVFWRGLTAGGLLALTLLVAGCTGSAVSPKARNAQAFAPWSEAIPPYLIGPGDRLAISYPRTPELDETVLVLPDGAVSVKTAGVVDVLDLSVAETTAKLTQAARKMLRDPLVTVAVVEAATAKVSVAGAVEKPGAYPLTGRAGIMEAVAQAGGFRDEALLSKVALIRRNPANKPMLRLVDLQGFLEGGTSAETADVPLYVGDIVFVPRSSIAELDLWVDQYLNRAIPFSRALTYTLP</sequence>
<dbReference type="PANTHER" id="PTHR33619:SF3">
    <property type="entry name" value="POLYSACCHARIDE EXPORT PROTEIN GFCE-RELATED"/>
    <property type="match status" value="1"/>
</dbReference>
<feature type="domain" description="Soluble ligand binding" evidence="3">
    <location>
        <begin position="127"/>
        <end position="179"/>
    </location>
</feature>
<evidence type="ECO:0000259" key="3">
    <source>
        <dbReference type="Pfam" id="PF10531"/>
    </source>
</evidence>
<dbReference type="InterPro" id="IPR003715">
    <property type="entry name" value="Poly_export_N"/>
</dbReference>
<gene>
    <name evidence="4" type="ordered locus">Rru_A3716</name>
</gene>
<dbReference type="RefSeq" id="WP_011391463.1">
    <property type="nucleotide sequence ID" value="NC_007643.1"/>
</dbReference>
<dbReference type="Proteomes" id="UP000001929">
    <property type="component" value="Chromosome"/>
</dbReference>
<dbReference type="KEGG" id="rru:Rru_A3716"/>
<evidence type="ECO:0000256" key="1">
    <source>
        <dbReference type="ARBA" id="ARBA00022729"/>
    </source>
</evidence>
<organism evidence="4 5">
    <name type="scientific">Rhodospirillum rubrum (strain ATCC 11170 / ATH 1.1.1 / DSM 467 / LMG 4362 / NCIMB 8255 / S1)</name>
    <dbReference type="NCBI Taxonomy" id="269796"/>
    <lineage>
        <taxon>Bacteria</taxon>
        <taxon>Pseudomonadati</taxon>
        <taxon>Pseudomonadota</taxon>
        <taxon>Alphaproteobacteria</taxon>
        <taxon>Rhodospirillales</taxon>
        <taxon>Rhodospirillaceae</taxon>
        <taxon>Rhodospirillum</taxon>
    </lineage>
</organism>
<keyword evidence="5" id="KW-1185">Reference proteome</keyword>
<evidence type="ECO:0000313" key="4">
    <source>
        <dbReference type="EMBL" id="ABC24510.1"/>
    </source>
</evidence>
<dbReference type="PANTHER" id="PTHR33619">
    <property type="entry name" value="POLYSACCHARIDE EXPORT PROTEIN GFCE-RELATED"/>
    <property type="match status" value="1"/>
</dbReference>
<dbReference type="EMBL" id="CP000230">
    <property type="protein sequence ID" value="ABC24510.1"/>
    <property type="molecule type" value="Genomic_DNA"/>
</dbReference>
<keyword evidence="1" id="KW-0732">Signal</keyword>
<feature type="domain" description="Polysaccharide export protein N-terminal" evidence="2">
    <location>
        <begin position="49"/>
        <end position="120"/>
    </location>
</feature>
<dbReference type="Gene3D" id="3.30.1950.10">
    <property type="entry name" value="wza like domain"/>
    <property type="match status" value="1"/>
</dbReference>
<dbReference type="PATRIC" id="fig|269796.9.peg.3840"/>
<dbReference type="eggNOG" id="COG1596">
    <property type="taxonomic scope" value="Bacteria"/>
</dbReference>
<dbReference type="EnsemblBacteria" id="ABC24510">
    <property type="protein sequence ID" value="ABC24510"/>
    <property type="gene ID" value="Rru_A3716"/>
</dbReference>
<evidence type="ECO:0000313" key="5">
    <source>
        <dbReference type="Proteomes" id="UP000001929"/>
    </source>
</evidence>
<name>Q2RMY5_RHORT</name>
<accession>Q2RMY5</accession>
<evidence type="ECO:0000259" key="2">
    <source>
        <dbReference type="Pfam" id="PF02563"/>
    </source>
</evidence>
<dbReference type="STRING" id="269796.Rru_A3716"/>
<dbReference type="HOGENOM" id="CLU_038343_3_1_5"/>
<dbReference type="InterPro" id="IPR019554">
    <property type="entry name" value="Soluble_ligand-bd"/>
</dbReference>
<proteinExistence type="predicted"/>